<accession>A0ABV7YDY9</accession>
<sequence length="174" mass="18902">MPTTTRTRRVSPGLYKLLLTTHVAVSVSWLGVAASKLAIGLMIEAADTQERADALFLAMDAINIVFPVTAVSTLISGVVLSLCTKYGLLRYYWVATKLLLSIAVIITSVQIGPRITALMQNGVQEAPLRALLALTITHVLMLIAATVLSTYKPWSRTWLGRRQAAKLVREKVAA</sequence>
<evidence type="ECO:0000256" key="1">
    <source>
        <dbReference type="SAM" id="Phobius"/>
    </source>
</evidence>
<dbReference type="Proteomes" id="UP001595699">
    <property type="component" value="Unassembled WGS sequence"/>
</dbReference>
<gene>
    <name evidence="2" type="ORF">ACFOUW_18615</name>
</gene>
<feature type="transmembrane region" description="Helical" evidence="1">
    <location>
        <begin position="91"/>
        <end position="111"/>
    </location>
</feature>
<feature type="transmembrane region" description="Helical" evidence="1">
    <location>
        <begin position="131"/>
        <end position="151"/>
    </location>
</feature>
<dbReference type="RefSeq" id="WP_205113720.1">
    <property type="nucleotide sequence ID" value="NZ_JAFBCM010000001.1"/>
</dbReference>
<proteinExistence type="predicted"/>
<comment type="caution">
    <text evidence="2">The sequence shown here is derived from an EMBL/GenBank/DDBJ whole genome shotgun (WGS) entry which is preliminary data.</text>
</comment>
<keyword evidence="1" id="KW-0472">Membrane</keyword>
<evidence type="ECO:0000313" key="2">
    <source>
        <dbReference type="EMBL" id="MFC3762861.1"/>
    </source>
</evidence>
<name>A0ABV7YDY9_9ACTN</name>
<feature type="transmembrane region" description="Helical" evidence="1">
    <location>
        <begin position="21"/>
        <end position="43"/>
    </location>
</feature>
<keyword evidence="1" id="KW-1133">Transmembrane helix</keyword>
<dbReference type="EMBL" id="JBHRZH010000016">
    <property type="protein sequence ID" value="MFC3762861.1"/>
    <property type="molecule type" value="Genomic_DNA"/>
</dbReference>
<evidence type="ECO:0008006" key="4">
    <source>
        <dbReference type="Google" id="ProtNLM"/>
    </source>
</evidence>
<keyword evidence="1" id="KW-0812">Transmembrane</keyword>
<keyword evidence="3" id="KW-1185">Reference proteome</keyword>
<feature type="transmembrane region" description="Helical" evidence="1">
    <location>
        <begin position="55"/>
        <end position="79"/>
    </location>
</feature>
<organism evidence="2 3">
    <name type="scientific">Tenggerimyces flavus</name>
    <dbReference type="NCBI Taxonomy" id="1708749"/>
    <lineage>
        <taxon>Bacteria</taxon>
        <taxon>Bacillati</taxon>
        <taxon>Actinomycetota</taxon>
        <taxon>Actinomycetes</taxon>
        <taxon>Propionibacteriales</taxon>
        <taxon>Nocardioidaceae</taxon>
        <taxon>Tenggerimyces</taxon>
    </lineage>
</organism>
<protein>
    <recommendedName>
        <fullName evidence="4">DUF2269 domain-containing protein</fullName>
    </recommendedName>
</protein>
<reference evidence="3" key="1">
    <citation type="journal article" date="2019" name="Int. J. Syst. Evol. Microbiol.">
        <title>The Global Catalogue of Microorganisms (GCM) 10K type strain sequencing project: providing services to taxonomists for standard genome sequencing and annotation.</title>
        <authorList>
            <consortium name="The Broad Institute Genomics Platform"/>
            <consortium name="The Broad Institute Genome Sequencing Center for Infectious Disease"/>
            <person name="Wu L."/>
            <person name="Ma J."/>
        </authorList>
    </citation>
    <scope>NUCLEOTIDE SEQUENCE [LARGE SCALE GENOMIC DNA]</scope>
    <source>
        <strain evidence="3">CGMCC 4.7241</strain>
    </source>
</reference>
<evidence type="ECO:0000313" key="3">
    <source>
        <dbReference type="Proteomes" id="UP001595699"/>
    </source>
</evidence>